<keyword evidence="3" id="KW-1185">Reference proteome</keyword>
<feature type="compositionally biased region" description="Polar residues" evidence="1">
    <location>
        <begin position="352"/>
        <end position="372"/>
    </location>
</feature>
<dbReference type="EMBL" id="JBANRG010000136">
    <property type="protein sequence ID" value="KAK7433917.1"/>
    <property type="molecule type" value="Genomic_DNA"/>
</dbReference>
<proteinExistence type="predicted"/>
<feature type="region of interest" description="Disordered" evidence="1">
    <location>
        <begin position="348"/>
        <end position="372"/>
    </location>
</feature>
<feature type="region of interest" description="Disordered" evidence="1">
    <location>
        <begin position="183"/>
        <end position="271"/>
    </location>
</feature>
<feature type="compositionally biased region" description="Polar residues" evidence="1">
    <location>
        <begin position="189"/>
        <end position="208"/>
    </location>
</feature>
<protein>
    <submittedName>
        <fullName evidence="2">Uncharacterized protein</fullName>
    </submittedName>
</protein>
<gene>
    <name evidence="2" type="ORF">VKT23_020491</name>
</gene>
<dbReference type="Proteomes" id="UP001498398">
    <property type="component" value="Unassembled WGS sequence"/>
</dbReference>
<organism evidence="2 3">
    <name type="scientific">Marasmiellus scandens</name>
    <dbReference type="NCBI Taxonomy" id="2682957"/>
    <lineage>
        <taxon>Eukaryota</taxon>
        <taxon>Fungi</taxon>
        <taxon>Dikarya</taxon>
        <taxon>Basidiomycota</taxon>
        <taxon>Agaricomycotina</taxon>
        <taxon>Agaricomycetes</taxon>
        <taxon>Agaricomycetidae</taxon>
        <taxon>Agaricales</taxon>
        <taxon>Marasmiineae</taxon>
        <taxon>Omphalotaceae</taxon>
        <taxon>Marasmiellus</taxon>
    </lineage>
</organism>
<sequence length="421" mass="44578">MPRSKRTSNTQNNAAPRYKTRSRAATSGPARGDVAIPLPPKSIPSGLEQVLDDSLDSDEDSSGVTRPEQSRARPEADPLSDDIPGPDLNFSGASQRSCSSLGWGGIQYSPSLSGSMREDVLGDIQEEGPDTSQLSELSSLTGSSQELTVDLEAGSRSRFSSPLRARSLHSVLASPAMIFGDDDLEPYSDNDSLTLSPISRPQEAQVSSKPVRASPSKAGHRSSRAQSSPLVQRHSRFPPAAQAHTFSVSRKPRASTKDAHAHHSATSHTGRGRVTIISPTDEALALLNVGVLPPPGTVLFVDGLIIRVHLTSLTGTHPPEDEAHLVPRLVIACSLPCHPCFHALTENRRTGQKSPDSAARTTQAPPDPNTVTTDIQPDTIGAALGHLAGTTLVILGTGRPPPIIVLITHIEHNSVSLDTLP</sequence>
<evidence type="ECO:0000256" key="1">
    <source>
        <dbReference type="SAM" id="MobiDB-lite"/>
    </source>
</evidence>
<accession>A0ABR1IMB8</accession>
<feature type="region of interest" description="Disordered" evidence="1">
    <location>
        <begin position="1"/>
        <end position="99"/>
    </location>
</feature>
<comment type="caution">
    <text evidence="2">The sequence shown here is derived from an EMBL/GenBank/DDBJ whole genome shotgun (WGS) entry which is preliminary data.</text>
</comment>
<reference evidence="2 3" key="1">
    <citation type="submission" date="2024-01" db="EMBL/GenBank/DDBJ databases">
        <title>A draft genome for the cacao thread blight pathogen Marasmiellus scandens.</title>
        <authorList>
            <person name="Baruah I.K."/>
            <person name="Leung J."/>
            <person name="Bukari Y."/>
            <person name="Amoako-Attah I."/>
            <person name="Meinhardt L.W."/>
            <person name="Bailey B.A."/>
            <person name="Cohen S.P."/>
        </authorList>
    </citation>
    <scope>NUCLEOTIDE SEQUENCE [LARGE SCALE GENOMIC DNA]</scope>
    <source>
        <strain evidence="2 3">GH-19</strain>
    </source>
</reference>
<feature type="compositionally biased region" description="Acidic residues" evidence="1">
    <location>
        <begin position="50"/>
        <end position="61"/>
    </location>
</feature>
<name>A0ABR1IMB8_9AGAR</name>
<evidence type="ECO:0000313" key="3">
    <source>
        <dbReference type="Proteomes" id="UP001498398"/>
    </source>
</evidence>
<evidence type="ECO:0000313" key="2">
    <source>
        <dbReference type="EMBL" id="KAK7433917.1"/>
    </source>
</evidence>